<dbReference type="SUPFAM" id="SSF55797">
    <property type="entry name" value="PR-1-like"/>
    <property type="match status" value="1"/>
</dbReference>
<dbReference type="EMBL" id="KI657591">
    <property type="protein sequence ID" value="ETN86205.1"/>
    <property type="molecule type" value="Genomic_DNA"/>
</dbReference>
<organism evidence="2 3">
    <name type="scientific">Necator americanus</name>
    <name type="common">Human hookworm</name>
    <dbReference type="NCBI Taxonomy" id="51031"/>
    <lineage>
        <taxon>Eukaryota</taxon>
        <taxon>Metazoa</taxon>
        <taxon>Ecdysozoa</taxon>
        <taxon>Nematoda</taxon>
        <taxon>Chromadorea</taxon>
        <taxon>Rhabditida</taxon>
        <taxon>Rhabditina</taxon>
        <taxon>Rhabditomorpha</taxon>
        <taxon>Strongyloidea</taxon>
        <taxon>Ancylostomatidae</taxon>
        <taxon>Bunostominae</taxon>
        <taxon>Necator</taxon>
    </lineage>
</organism>
<evidence type="ECO:0000313" key="3">
    <source>
        <dbReference type="Proteomes" id="UP000053676"/>
    </source>
</evidence>
<keyword evidence="3" id="KW-1185">Reference proteome</keyword>
<accession>W2TVT4</accession>
<dbReference type="KEGG" id="nai:NECAME_01333"/>
<gene>
    <name evidence="2" type="ORF">NECAME_01333</name>
</gene>
<reference evidence="3" key="1">
    <citation type="journal article" date="2014" name="Nat. Genet.">
        <title>Genome of the human hookworm Necator americanus.</title>
        <authorList>
            <person name="Tang Y.T."/>
            <person name="Gao X."/>
            <person name="Rosa B.A."/>
            <person name="Abubucker S."/>
            <person name="Hallsworth-Pepin K."/>
            <person name="Martin J."/>
            <person name="Tyagi R."/>
            <person name="Heizer E."/>
            <person name="Zhang X."/>
            <person name="Bhonagiri-Palsikar V."/>
            <person name="Minx P."/>
            <person name="Warren W.C."/>
            <person name="Wang Q."/>
            <person name="Zhan B."/>
            <person name="Hotez P.J."/>
            <person name="Sternberg P.W."/>
            <person name="Dougall A."/>
            <person name="Gaze S.T."/>
            <person name="Mulvenna J."/>
            <person name="Sotillo J."/>
            <person name="Ranganathan S."/>
            <person name="Rabelo E.M."/>
            <person name="Wilson R.K."/>
            <person name="Felgner P.L."/>
            <person name="Bethony J."/>
            <person name="Hawdon J.M."/>
            <person name="Gasser R.B."/>
            <person name="Loukas A."/>
            <person name="Mitreva M."/>
        </authorList>
    </citation>
    <scope>NUCLEOTIDE SEQUENCE [LARGE SCALE GENOMIC DNA]</scope>
</reference>
<name>W2TVT4_NECAM</name>
<protein>
    <recommendedName>
        <fullName evidence="1">SCP domain-containing protein</fullName>
    </recommendedName>
</protein>
<dbReference type="OrthoDB" id="5795289at2759"/>
<feature type="domain" description="SCP" evidence="1">
    <location>
        <begin position="47"/>
        <end position="179"/>
    </location>
</feature>
<evidence type="ECO:0000259" key="1">
    <source>
        <dbReference type="SMART" id="SM00198"/>
    </source>
</evidence>
<dbReference type="Proteomes" id="UP000053676">
    <property type="component" value="Unassembled WGS sequence"/>
</dbReference>
<evidence type="ECO:0000313" key="2">
    <source>
        <dbReference type="EMBL" id="ETN86205.1"/>
    </source>
</evidence>
<dbReference type="InterPro" id="IPR014044">
    <property type="entry name" value="CAP_dom"/>
</dbReference>
<dbReference type="Gene3D" id="3.40.33.10">
    <property type="entry name" value="CAP"/>
    <property type="match status" value="1"/>
</dbReference>
<dbReference type="AlphaFoldDB" id="W2TVT4"/>
<dbReference type="InterPro" id="IPR035940">
    <property type="entry name" value="CAP_sf"/>
</dbReference>
<dbReference type="SMART" id="SM00198">
    <property type="entry name" value="SCP"/>
    <property type="match status" value="1"/>
</dbReference>
<sequence length="215" mass="25003">MWKLLVLLVAAAFADDGNYDYEESRERHIILSGSSFQNTRKCVMARNIREQIDRHHNYLRQQVARGKSYMGRDFEGRQMTGLVYDCALEEEAQKEQENPGSAPNKYGKVKITWEYKRGMINDLQTALEATTADDDKLRQMINQKTTRFGCWGYLGRIPPKNIRGGQLVCIYDKKGRRKDKIIEGEYCYDGDEYYGYSNCTIVENAVCKWNLCYVL</sequence>
<proteinExistence type="predicted"/>